<dbReference type="AlphaFoldDB" id="A0A836KNX1"/>
<feature type="compositionally biased region" description="Polar residues" evidence="1">
    <location>
        <begin position="461"/>
        <end position="471"/>
    </location>
</feature>
<comment type="caution">
    <text evidence="2">The sequence shown here is derived from an EMBL/GenBank/DDBJ whole genome shotgun (WGS) entry which is preliminary data.</text>
</comment>
<sequence>MQAYIDSICNRAPPSTAPQVRATKSALLLQSHREAKRRQLDQARSNGSITWLKHSRRLTRAPAARWPAQACPVGPPPRPRPCRSQSSGTYDELTQTPVASSVAAAVSPWHPLFTSASPSPVTSPSRQQQQPRARRTSKEKDKADDTREAHGPPLSHAVGAEGSTSVSAAARDDRRLYDAISDNGESGCREVADAVRASVTQRGSCVVPSPNLPQRPAWTLWNPPPHGGHRHVVQGDAASLLQTPSRLRCPAPSCTSPVPSMRAESKLPCALRASTARLVTSSSAPTRSSTSALSGQTHTSLSRLVDRSDPQRSCRPVSAPQQQQPARVHSTCESYYSNGPHTTDAEAAARTQRWPLSSPSRPSLSSLISSGSFGRGPEAVMRRRAEHSLKVMQQEGHPRTRLSATAPRETSSFTKLSQQANQPQPGADYRWRDVHNCSLRDLQEGLYTRLQRRLNNLATLPFSSTSPTNSKAAARSDPSTPLLADMDAAVRLWRDTRVALRQQMQHRSGICTQQHSAPPRGRWPNGEENEEGVVVDGVARRILAERAASRAYLLAGAAAAHSKESTH</sequence>
<feature type="compositionally biased region" description="Low complexity" evidence="1">
    <location>
        <begin position="280"/>
        <end position="294"/>
    </location>
</feature>
<evidence type="ECO:0000256" key="1">
    <source>
        <dbReference type="SAM" id="MobiDB-lite"/>
    </source>
</evidence>
<evidence type="ECO:0000313" key="3">
    <source>
        <dbReference type="Proteomes" id="UP000674143"/>
    </source>
</evidence>
<feature type="compositionally biased region" description="Low complexity" evidence="1">
    <location>
        <begin position="353"/>
        <end position="376"/>
    </location>
</feature>
<reference evidence="3" key="2">
    <citation type="journal article" date="2021" name="Sci. Data">
        <title>Chromosome-scale genome sequencing, assembly and annotation of six genomes from subfamily Leishmaniinae.</title>
        <authorList>
            <person name="Almutairi H."/>
            <person name="Urbaniak M.D."/>
            <person name="Bates M.D."/>
            <person name="Jariyapan N."/>
            <person name="Kwakye-Nuako G."/>
            <person name="Thomaz Soccol V."/>
            <person name="Al-Salem W.S."/>
            <person name="Dillon R.J."/>
            <person name="Bates P.A."/>
            <person name="Gatherer D."/>
        </authorList>
    </citation>
    <scope>NUCLEOTIDE SEQUENCE [LARGE SCALE GENOMIC DNA]</scope>
</reference>
<proteinExistence type="predicted"/>
<reference evidence="3" key="1">
    <citation type="journal article" date="2021" name="Microbiol. Resour. Announc.">
        <title>LGAAP: Leishmaniinae Genome Assembly and Annotation Pipeline.</title>
        <authorList>
            <person name="Almutairi H."/>
            <person name="Urbaniak M.D."/>
            <person name="Bates M.D."/>
            <person name="Jariyapan N."/>
            <person name="Kwakye-Nuako G."/>
            <person name="Thomaz-Soccol V."/>
            <person name="Al-Salem W.S."/>
            <person name="Dillon R.J."/>
            <person name="Bates P.A."/>
            <person name="Gatherer D."/>
        </authorList>
    </citation>
    <scope>NUCLEOTIDE SEQUENCE [LARGE SCALE GENOMIC DNA]</scope>
</reference>
<dbReference type="KEGG" id="loi:92362906"/>
<feature type="compositionally biased region" description="Polar residues" evidence="1">
    <location>
        <begin position="319"/>
        <end position="341"/>
    </location>
</feature>
<dbReference type="EMBL" id="JAFHLR010000018">
    <property type="protein sequence ID" value="KAG5481356.1"/>
    <property type="molecule type" value="Genomic_DNA"/>
</dbReference>
<feature type="region of interest" description="Disordered" evidence="1">
    <location>
        <begin position="114"/>
        <end position="170"/>
    </location>
</feature>
<feature type="compositionally biased region" description="Low complexity" evidence="1">
    <location>
        <begin position="114"/>
        <end position="131"/>
    </location>
</feature>
<feature type="compositionally biased region" description="Polar residues" evidence="1">
    <location>
        <begin position="408"/>
        <end position="424"/>
    </location>
</feature>
<feature type="compositionally biased region" description="Basic and acidic residues" evidence="1">
    <location>
        <begin position="136"/>
        <end position="150"/>
    </location>
</feature>
<gene>
    <name evidence="2" type="ORF">LSCM4_07067</name>
</gene>
<evidence type="ECO:0000313" key="2">
    <source>
        <dbReference type="EMBL" id="KAG5481356.1"/>
    </source>
</evidence>
<dbReference type="GeneID" id="92362906"/>
<feature type="region of interest" description="Disordered" evidence="1">
    <location>
        <begin position="392"/>
        <end position="429"/>
    </location>
</feature>
<organism evidence="2 3">
    <name type="scientific">Leishmania orientalis</name>
    <dbReference type="NCBI Taxonomy" id="2249476"/>
    <lineage>
        <taxon>Eukaryota</taxon>
        <taxon>Discoba</taxon>
        <taxon>Euglenozoa</taxon>
        <taxon>Kinetoplastea</taxon>
        <taxon>Metakinetoplastina</taxon>
        <taxon>Trypanosomatida</taxon>
        <taxon>Trypanosomatidae</taxon>
        <taxon>Leishmaniinae</taxon>
        <taxon>Leishmania</taxon>
    </lineage>
</organism>
<feature type="region of interest" description="Disordered" evidence="1">
    <location>
        <begin position="505"/>
        <end position="529"/>
    </location>
</feature>
<dbReference type="RefSeq" id="XP_067064035.1">
    <property type="nucleotide sequence ID" value="XM_067208972.1"/>
</dbReference>
<feature type="region of interest" description="Disordered" evidence="1">
    <location>
        <begin position="277"/>
        <end position="379"/>
    </location>
</feature>
<feature type="region of interest" description="Disordered" evidence="1">
    <location>
        <begin position="60"/>
        <end position="92"/>
    </location>
</feature>
<name>A0A836KNX1_9TRYP</name>
<accession>A0A836KNX1</accession>
<dbReference type="Proteomes" id="UP000674143">
    <property type="component" value="Unassembled WGS sequence"/>
</dbReference>
<protein>
    <submittedName>
        <fullName evidence="2">Uncharacterized protein</fullName>
    </submittedName>
</protein>
<feature type="compositionally biased region" description="Polar residues" evidence="1">
    <location>
        <begin position="505"/>
        <end position="516"/>
    </location>
</feature>
<feature type="region of interest" description="Disordered" evidence="1">
    <location>
        <begin position="461"/>
        <end position="480"/>
    </location>
</feature>
<keyword evidence="3" id="KW-1185">Reference proteome</keyword>